<evidence type="ECO:0000256" key="2">
    <source>
        <dbReference type="ARBA" id="ARBA00007783"/>
    </source>
</evidence>
<keyword evidence="11" id="KW-1185">Reference proteome</keyword>
<feature type="transmembrane region" description="Helical" evidence="8">
    <location>
        <begin position="344"/>
        <end position="362"/>
    </location>
</feature>
<organism evidence="10 11">
    <name type="scientific">Paenibacillus cisolokensis</name>
    <dbReference type="NCBI Taxonomy" id="1658519"/>
    <lineage>
        <taxon>Bacteria</taxon>
        <taxon>Bacillati</taxon>
        <taxon>Bacillota</taxon>
        <taxon>Bacilli</taxon>
        <taxon>Bacillales</taxon>
        <taxon>Paenibacillaceae</taxon>
        <taxon>Paenibacillus</taxon>
    </lineage>
</organism>
<keyword evidence="4" id="KW-1003">Cell membrane</keyword>
<dbReference type="PROSITE" id="PS51012">
    <property type="entry name" value="ABC_TM2"/>
    <property type="match status" value="1"/>
</dbReference>
<dbReference type="Pfam" id="PF12698">
    <property type="entry name" value="ABC2_membrane_3"/>
    <property type="match status" value="1"/>
</dbReference>
<evidence type="ECO:0000256" key="1">
    <source>
        <dbReference type="ARBA" id="ARBA00004651"/>
    </source>
</evidence>
<accession>A0ABQ4NEZ7</accession>
<dbReference type="InterPro" id="IPR047817">
    <property type="entry name" value="ABC2_TM_bact-type"/>
</dbReference>
<evidence type="ECO:0000256" key="5">
    <source>
        <dbReference type="ARBA" id="ARBA00022692"/>
    </source>
</evidence>
<evidence type="ECO:0000256" key="6">
    <source>
        <dbReference type="ARBA" id="ARBA00022989"/>
    </source>
</evidence>
<proteinExistence type="inferred from homology"/>
<evidence type="ECO:0000313" key="10">
    <source>
        <dbReference type="EMBL" id="GIQ66499.1"/>
    </source>
</evidence>
<reference evidence="10 11" key="1">
    <citation type="submission" date="2021-04" db="EMBL/GenBank/DDBJ databases">
        <title>Draft genome sequence of Paenibacillus cisolokensis, LC2-13A.</title>
        <authorList>
            <person name="Uke A."/>
            <person name="Chhe C."/>
            <person name="Baramee S."/>
            <person name="Kosugi A."/>
        </authorList>
    </citation>
    <scope>NUCLEOTIDE SEQUENCE [LARGE SCALE GENOMIC DNA]</scope>
    <source>
        <strain evidence="10 11">LC2-13A</strain>
    </source>
</reference>
<feature type="transmembrane region" description="Helical" evidence="8">
    <location>
        <begin position="174"/>
        <end position="195"/>
    </location>
</feature>
<sequence>MIAVFLAQWQKEKRSPYAILLFIALGIMLTIVFGMGAAKKMSYAVYAGDGLEAPQAAEWVRLLNREGKFEFRLIEEERALRDVREGRAELAVKLMAEDYRIVMAADNPANREVEELVRTVYNEELQLRAAAASADDPQQYLEDVERRLRQPPLALEIEAADGGEPVRNDMSLQLLFAFTLYTVIMTVGYKVNAVMEERSSGVWDRMILSPLRKTEIYLGHMGYSFCIGMTHIAVALALFRYVFGFPIGDRYGMLLVVAAIYTIALVAVGMLLTGLTRTPEQFGIVLQIAAAAMPLLGGAYWPPGTVTNPIILAVSEFVPLTHAMEAMKGIALQQYGPAELAAPLAKLLLIAVLCMGVGINMVERRSH</sequence>
<evidence type="ECO:0000259" key="9">
    <source>
        <dbReference type="PROSITE" id="PS51012"/>
    </source>
</evidence>
<dbReference type="InterPro" id="IPR013525">
    <property type="entry name" value="ABC2_TM"/>
</dbReference>
<evidence type="ECO:0000256" key="4">
    <source>
        <dbReference type="ARBA" id="ARBA00022475"/>
    </source>
</evidence>
<keyword evidence="5 8" id="KW-0812">Transmembrane</keyword>
<comment type="subcellular location">
    <subcellularLocation>
        <location evidence="1">Cell membrane</location>
        <topology evidence="1">Multi-pass membrane protein</topology>
    </subcellularLocation>
</comment>
<gene>
    <name evidence="10" type="ORF">PACILC2_50670</name>
</gene>
<keyword evidence="6 8" id="KW-1133">Transmembrane helix</keyword>
<evidence type="ECO:0000256" key="3">
    <source>
        <dbReference type="ARBA" id="ARBA00022448"/>
    </source>
</evidence>
<dbReference type="Proteomes" id="UP000680304">
    <property type="component" value="Unassembled WGS sequence"/>
</dbReference>
<dbReference type="RefSeq" id="WP_213531054.1">
    <property type="nucleotide sequence ID" value="NZ_BOVJ01000185.1"/>
</dbReference>
<comment type="caution">
    <text evidence="10">The sequence shown here is derived from an EMBL/GenBank/DDBJ whole genome shotgun (WGS) entry which is preliminary data.</text>
</comment>
<evidence type="ECO:0000256" key="8">
    <source>
        <dbReference type="SAM" id="Phobius"/>
    </source>
</evidence>
<dbReference type="EMBL" id="BOVJ01000185">
    <property type="protein sequence ID" value="GIQ66499.1"/>
    <property type="molecule type" value="Genomic_DNA"/>
</dbReference>
<feature type="domain" description="ABC transmembrane type-2" evidence="9">
    <location>
        <begin position="138"/>
        <end position="365"/>
    </location>
</feature>
<name>A0ABQ4NEZ7_9BACL</name>
<dbReference type="InterPro" id="IPR051449">
    <property type="entry name" value="ABC-2_transporter_component"/>
</dbReference>
<feature type="transmembrane region" description="Helical" evidence="8">
    <location>
        <begin position="17"/>
        <end position="38"/>
    </location>
</feature>
<evidence type="ECO:0000313" key="11">
    <source>
        <dbReference type="Proteomes" id="UP000680304"/>
    </source>
</evidence>
<feature type="transmembrane region" description="Helical" evidence="8">
    <location>
        <begin position="251"/>
        <end position="275"/>
    </location>
</feature>
<dbReference type="PANTHER" id="PTHR30294:SF29">
    <property type="entry name" value="MULTIDRUG ABC TRANSPORTER PERMEASE YBHS-RELATED"/>
    <property type="match status" value="1"/>
</dbReference>
<dbReference type="PANTHER" id="PTHR30294">
    <property type="entry name" value="MEMBRANE COMPONENT OF ABC TRANSPORTER YHHJ-RELATED"/>
    <property type="match status" value="1"/>
</dbReference>
<protein>
    <recommendedName>
        <fullName evidence="9">ABC transmembrane type-2 domain-containing protein</fullName>
    </recommendedName>
</protein>
<evidence type="ECO:0000256" key="7">
    <source>
        <dbReference type="ARBA" id="ARBA00023136"/>
    </source>
</evidence>
<comment type="similarity">
    <text evidence="2">Belongs to the ABC-2 integral membrane protein family.</text>
</comment>
<feature type="transmembrane region" description="Helical" evidence="8">
    <location>
        <begin position="282"/>
        <end position="301"/>
    </location>
</feature>
<keyword evidence="7 8" id="KW-0472">Membrane</keyword>
<keyword evidence="3" id="KW-0813">Transport</keyword>
<feature type="transmembrane region" description="Helical" evidence="8">
    <location>
        <begin position="216"/>
        <end position="239"/>
    </location>
</feature>